<keyword evidence="2" id="KW-0689">Ribosomal protein</keyword>
<comment type="similarity">
    <text evidence="1">Belongs to the universal ribosomal protein uL24 family.</text>
</comment>
<dbReference type="GO" id="GO:1990904">
    <property type="term" value="C:ribonucleoprotein complex"/>
    <property type="evidence" value="ECO:0007669"/>
    <property type="project" value="UniProtKB-KW"/>
</dbReference>
<evidence type="ECO:0000313" key="8">
    <source>
        <dbReference type="Proteomes" id="UP000015100"/>
    </source>
</evidence>
<proteinExistence type="inferred from homology"/>
<dbReference type="EMBL" id="AQGS01001056">
    <property type="protein sequence ID" value="EPS35729.1"/>
    <property type="molecule type" value="Genomic_DNA"/>
</dbReference>
<dbReference type="InterPro" id="IPR041988">
    <property type="entry name" value="Ribosomal_uL24_KOW"/>
</dbReference>
<dbReference type="Proteomes" id="UP000015100">
    <property type="component" value="Unassembled WGS sequence"/>
</dbReference>
<feature type="compositionally biased region" description="Low complexity" evidence="5">
    <location>
        <begin position="366"/>
        <end position="382"/>
    </location>
</feature>
<dbReference type="AlphaFoldDB" id="S7ZZ63"/>
<dbReference type="InterPro" id="IPR003256">
    <property type="entry name" value="Ribosomal_uL24"/>
</dbReference>
<dbReference type="GO" id="GO:0005840">
    <property type="term" value="C:ribosome"/>
    <property type="evidence" value="ECO:0007669"/>
    <property type="project" value="UniProtKB-KW"/>
</dbReference>
<dbReference type="OrthoDB" id="359154at2759"/>
<feature type="domain" description="KOW" evidence="6">
    <location>
        <begin position="99"/>
        <end position="126"/>
    </location>
</feature>
<keyword evidence="8" id="KW-1185">Reference proteome</keyword>
<dbReference type="InterPro" id="IPR008991">
    <property type="entry name" value="Translation_prot_SH3-like_sf"/>
</dbReference>
<dbReference type="SMART" id="SM00739">
    <property type="entry name" value="KOW"/>
    <property type="match status" value="1"/>
</dbReference>
<name>S7ZZ63_DACHA</name>
<evidence type="ECO:0000256" key="1">
    <source>
        <dbReference type="ARBA" id="ARBA00010618"/>
    </source>
</evidence>
<dbReference type="GO" id="GO:0003723">
    <property type="term" value="F:RNA binding"/>
    <property type="evidence" value="ECO:0007669"/>
    <property type="project" value="InterPro"/>
</dbReference>
<evidence type="ECO:0000256" key="4">
    <source>
        <dbReference type="SAM" id="Coils"/>
    </source>
</evidence>
<reference evidence="8" key="2">
    <citation type="submission" date="2013-04" db="EMBL/GenBank/DDBJ databases">
        <title>Genomic mechanisms accounting for the adaptation to parasitism in nematode-trapping fungi.</title>
        <authorList>
            <person name="Ahren D.G."/>
        </authorList>
    </citation>
    <scope>NUCLEOTIDE SEQUENCE [LARGE SCALE GENOMIC DNA]</scope>
    <source>
        <strain evidence="8">CBS 200.50</strain>
    </source>
</reference>
<dbReference type="STRING" id="1284197.S7ZZ63"/>
<dbReference type="GO" id="GO:0003735">
    <property type="term" value="F:structural constituent of ribosome"/>
    <property type="evidence" value="ECO:0007669"/>
    <property type="project" value="InterPro"/>
</dbReference>
<comment type="caution">
    <text evidence="7">The sequence shown here is derived from an EMBL/GenBank/DDBJ whole genome shotgun (WGS) entry which is preliminary data.</text>
</comment>
<dbReference type="InterPro" id="IPR005825">
    <property type="entry name" value="Ribosomal_uL24_CS"/>
</dbReference>
<dbReference type="PROSITE" id="PS01108">
    <property type="entry name" value="RIBOSOMAL_L24"/>
    <property type="match status" value="1"/>
</dbReference>
<keyword evidence="4" id="KW-0175">Coiled coil</keyword>
<dbReference type="HOGENOM" id="CLU_041333_0_0_1"/>
<dbReference type="GO" id="GO:0006412">
    <property type="term" value="P:translation"/>
    <property type="evidence" value="ECO:0007669"/>
    <property type="project" value="InterPro"/>
</dbReference>
<dbReference type="InterPro" id="IPR005824">
    <property type="entry name" value="KOW"/>
</dbReference>
<organism evidence="7 8">
    <name type="scientific">Dactylellina haptotyla (strain CBS 200.50)</name>
    <name type="common">Nematode-trapping fungus</name>
    <name type="synonym">Monacrosporium haptotylum</name>
    <dbReference type="NCBI Taxonomy" id="1284197"/>
    <lineage>
        <taxon>Eukaryota</taxon>
        <taxon>Fungi</taxon>
        <taxon>Dikarya</taxon>
        <taxon>Ascomycota</taxon>
        <taxon>Pezizomycotina</taxon>
        <taxon>Orbiliomycetes</taxon>
        <taxon>Orbiliales</taxon>
        <taxon>Orbiliaceae</taxon>
        <taxon>Dactylellina</taxon>
    </lineage>
</organism>
<evidence type="ECO:0000259" key="6">
    <source>
        <dbReference type="SMART" id="SM00739"/>
    </source>
</evidence>
<sequence>MERVLRRSALAKAQAARRYAREAEQRLKHKRAQREQYDAMIRQHRRYVDGIHAELKEDVKLGPLAPVRGVSMKDRIARDLPTGDGIRLPQVVEQRKFFNITVGDRVVILAGKDRNKVGVVRDVDPDTDSVRIEGLNVYPVRTPEYFEGLDGGENPGIDQELPVPYTDVRLVHAVPDPNTGVLRDAVVKKVRIADVRKDIHGKKTWTRYIAFTNTTIPWPKKPEPEYKDEECDTRRMDAEERTYIPTLLKPPVPETVIDELRGKYSKFRDRHDREYIEMKMREDEEKKGRMKSKVVTPLMEINRKIRREKIEKGKKQKLTPNVLEQIGRAMAQHGNPFLKEKPKPSKILSAIEKQQARFTGFGSKFTSPSTPPSSSQTEAPQS</sequence>
<reference evidence="7 8" key="1">
    <citation type="journal article" date="2013" name="PLoS Genet.">
        <title>Genomic mechanisms accounting for the adaptation to parasitism in nematode-trapping fungi.</title>
        <authorList>
            <person name="Meerupati T."/>
            <person name="Andersson K.M."/>
            <person name="Friman E."/>
            <person name="Kumar D."/>
            <person name="Tunlid A."/>
            <person name="Ahren D."/>
        </authorList>
    </citation>
    <scope>NUCLEOTIDE SEQUENCE [LARGE SCALE GENOMIC DNA]</scope>
    <source>
        <strain evidence="7 8">CBS 200.50</strain>
    </source>
</reference>
<dbReference type="InterPro" id="IPR014722">
    <property type="entry name" value="Rib_uL2_dom2"/>
</dbReference>
<dbReference type="Pfam" id="PF22682">
    <property type="entry name" value="Ribosomal_uL24m-like"/>
    <property type="match status" value="1"/>
</dbReference>
<keyword evidence="3" id="KW-0687">Ribonucleoprotein</keyword>
<feature type="coiled-coil region" evidence="4">
    <location>
        <begin position="13"/>
        <end position="40"/>
    </location>
</feature>
<dbReference type="Gene3D" id="2.30.30.30">
    <property type="match status" value="1"/>
</dbReference>
<dbReference type="CDD" id="cd06089">
    <property type="entry name" value="KOW_RPL26"/>
    <property type="match status" value="1"/>
</dbReference>
<evidence type="ECO:0000256" key="3">
    <source>
        <dbReference type="ARBA" id="ARBA00023274"/>
    </source>
</evidence>
<dbReference type="PANTHER" id="PTHR12903">
    <property type="entry name" value="MITOCHONDRIAL RIBOSOMAL PROTEIN L24"/>
    <property type="match status" value="1"/>
</dbReference>
<evidence type="ECO:0000256" key="5">
    <source>
        <dbReference type="SAM" id="MobiDB-lite"/>
    </source>
</evidence>
<protein>
    <recommendedName>
        <fullName evidence="6">KOW domain-containing protein</fullName>
    </recommendedName>
</protein>
<dbReference type="SUPFAM" id="SSF50104">
    <property type="entry name" value="Translation proteins SH3-like domain"/>
    <property type="match status" value="1"/>
</dbReference>
<dbReference type="eggNOG" id="ENOG502QUDZ">
    <property type="taxonomic scope" value="Eukaryota"/>
</dbReference>
<evidence type="ECO:0000256" key="2">
    <source>
        <dbReference type="ARBA" id="ARBA00022980"/>
    </source>
</evidence>
<evidence type="ECO:0000313" key="7">
    <source>
        <dbReference type="EMBL" id="EPS35729.1"/>
    </source>
</evidence>
<gene>
    <name evidence="7" type="ORF">H072_10834</name>
</gene>
<feature type="region of interest" description="Disordered" evidence="5">
    <location>
        <begin position="358"/>
        <end position="382"/>
    </location>
</feature>
<dbReference type="OMA" id="TRHDPEY"/>
<accession>S7ZZ63</accession>